<comment type="caution">
    <text evidence="2">The sequence shown here is derived from an EMBL/GenBank/DDBJ whole genome shotgun (WGS) entry which is preliminary data.</text>
</comment>
<keyword evidence="1" id="KW-0472">Membrane</keyword>
<organism evidence="2 3">
    <name type="scientific">Quercus suber</name>
    <name type="common">Cork oak</name>
    <dbReference type="NCBI Taxonomy" id="58331"/>
    <lineage>
        <taxon>Eukaryota</taxon>
        <taxon>Viridiplantae</taxon>
        <taxon>Streptophyta</taxon>
        <taxon>Embryophyta</taxon>
        <taxon>Tracheophyta</taxon>
        <taxon>Spermatophyta</taxon>
        <taxon>Magnoliopsida</taxon>
        <taxon>eudicotyledons</taxon>
        <taxon>Gunneridae</taxon>
        <taxon>Pentapetalae</taxon>
        <taxon>rosids</taxon>
        <taxon>fabids</taxon>
        <taxon>Fagales</taxon>
        <taxon>Fagaceae</taxon>
        <taxon>Quercus</taxon>
    </lineage>
</organism>
<feature type="transmembrane region" description="Helical" evidence="1">
    <location>
        <begin position="12"/>
        <end position="28"/>
    </location>
</feature>
<reference evidence="2 3" key="1">
    <citation type="journal article" date="2018" name="Sci. Data">
        <title>The draft genome sequence of cork oak.</title>
        <authorList>
            <person name="Ramos A.M."/>
            <person name="Usie A."/>
            <person name="Barbosa P."/>
            <person name="Barros P.M."/>
            <person name="Capote T."/>
            <person name="Chaves I."/>
            <person name="Simoes F."/>
            <person name="Abreu I."/>
            <person name="Carrasquinho I."/>
            <person name="Faro C."/>
            <person name="Guimaraes J.B."/>
            <person name="Mendonca D."/>
            <person name="Nobrega F."/>
            <person name="Rodrigues L."/>
            <person name="Saibo N.J.M."/>
            <person name="Varela M.C."/>
            <person name="Egas C."/>
            <person name="Matos J."/>
            <person name="Miguel C.M."/>
            <person name="Oliveira M.M."/>
            <person name="Ricardo C.P."/>
            <person name="Goncalves S."/>
        </authorList>
    </citation>
    <scope>NUCLEOTIDE SEQUENCE [LARGE SCALE GENOMIC DNA]</scope>
    <source>
        <strain evidence="3">cv. HL8</strain>
    </source>
</reference>
<keyword evidence="1" id="KW-1133">Transmembrane helix</keyword>
<name>A0AAW0M0G3_QUESU</name>
<keyword evidence="3" id="KW-1185">Reference proteome</keyword>
<proteinExistence type="predicted"/>
<dbReference type="AlphaFoldDB" id="A0AAW0M0G3"/>
<accession>A0AAW0M0G3</accession>
<sequence length="139" mass="16234">MVILFANFCEMFFMFVILHNLVMMGFLIQRSTVLRNLGIGCKVLGCFILQQTFFMSNLHLAHQMSNKMPHSSLIQFHVRNPRVSSYLKISDVGFRKWLSQVAFWDEIVKSMSYILEGCIIEAFTFRHHRSTFSCLVLCI</sequence>
<dbReference type="EMBL" id="PKMF04000038">
    <property type="protein sequence ID" value="KAK7856219.1"/>
    <property type="molecule type" value="Genomic_DNA"/>
</dbReference>
<evidence type="ECO:0000313" key="2">
    <source>
        <dbReference type="EMBL" id="KAK7856219.1"/>
    </source>
</evidence>
<gene>
    <name evidence="2" type="ORF">CFP56_024490</name>
</gene>
<evidence type="ECO:0000256" key="1">
    <source>
        <dbReference type="SAM" id="Phobius"/>
    </source>
</evidence>
<protein>
    <submittedName>
        <fullName evidence="2">Uncharacterized protein</fullName>
    </submittedName>
</protein>
<keyword evidence="1" id="KW-0812">Transmembrane</keyword>
<dbReference type="Proteomes" id="UP000237347">
    <property type="component" value="Unassembled WGS sequence"/>
</dbReference>
<evidence type="ECO:0000313" key="3">
    <source>
        <dbReference type="Proteomes" id="UP000237347"/>
    </source>
</evidence>